<accession>A0ABW9JFK7</accession>
<dbReference type="EMBL" id="SRMP02000001">
    <property type="protein sequence ID" value="MFN0289938.1"/>
    <property type="molecule type" value="Genomic_DNA"/>
</dbReference>
<proteinExistence type="predicted"/>
<sequence>MLLVFPNVEAQEYPKMVKVEGGTFIMGDLLVDSANDINAPRQVSIMGFLISKTPVTVKQYQKYCQAMQFEMPTLPNNYIEHGLVVNVSWEDAQKYCKWLSKEMGKNYRLPTEAEWEYASKGGHFNAEKNKKKQFNYTQTWNNDAILKANGKIWEWLADVYWGDITNKDTVNLHRVVRKGMNGKKTKYEQPYYKMGLKQSKSLDSLGFSVVESLPYIPNKLKYKRD</sequence>
<reference evidence="2 3" key="1">
    <citation type="submission" date="2024-12" db="EMBL/GenBank/DDBJ databases">
        <authorList>
            <person name="Hu S."/>
        </authorList>
    </citation>
    <scope>NUCLEOTIDE SEQUENCE [LARGE SCALE GENOMIC DNA]</scope>
    <source>
        <strain evidence="2 3">P-25</strain>
    </source>
</reference>
<keyword evidence="3" id="KW-1185">Reference proteome</keyword>
<dbReference type="PANTHER" id="PTHR23150">
    <property type="entry name" value="SULFATASE MODIFYING FACTOR 1, 2"/>
    <property type="match status" value="1"/>
</dbReference>
<dbReference type="PANTHER" id="PTHR23150:SF19">
    <property type="entry name" value="FORMYLGLYCINE-GENERATING ENZYME"/>
    <property type="match status" value="1"/>
</dbReference>
<feature type="domain" description="Sulfatase-modifying factor enzyme-like" evidence="1">
    <location>
        <begin position="13"/>
        <end position="136"/>
    </location>
</feature>
<protein>
    <submittedName>
        <fullName evidence="2">Formylglycine-generating enzyme family protein</fullName>
    </submittedName>
</protein>
<evidence type="ECO:0000313" key="2">
    <source>
        <dbReference type="EMBL" id="MFN0289938.1"/>
    </source>
</evidence>
<gene>
    <name evidence="2" type="ORF">E5L68_000960</name>
</gene>
<dbReference type="InterPro" id="IPR051043">
    <property type="entry name" value="Sulfatase_Mod_Factor_Kinase"/>
</dbReference>
<name>A0ABW9JFK7_9SPHI</name>
<dbReference type="InterPro" id="IPR005532">
    <property type="entry name" value="SUMF_dom"/>
</dbReference>
<dbReference type="InterPro" id="IPR016187">
    <property type="entry name" value="CTDL_fold"/>
</dbReference>
<dbReference type="SUPFAM" id="SSF56436">
    <property type="entry name" value="C-type lectin-like"/>
    <property type="match status" value="1"/>
</dbReference>
<dbReference type="Gene3D" id="3.90.1580.10">
    <property type="entry name" value="paralog of FGE (formylglycine-generating enzyme)"/>
    <property type="match status" value="1"/>
</dbReference>
<organism evidence="2 3">
    <name type="scientific">Pedobacter helvus</name>
    <dbReference type="NCBI Taxonomy" id="2563444"/>
    <lineage>
        <taxon>Bacteria</taxon>
        <taxon>Pseudomonadati</taxon>
        <taxon>Bacteroidota</taxon>
        <taxon>Sphingobacteriia</taxon>
        <taxon>Sphingobacteriales</taxon>
        <taxon>Sphingobacteriaceae</taxon>
        <taxon>Pedobacter</taxon>
    </lineage>
</organism>
<dbReference type="Pfam" id="PF03781">
    <property type="entry name" value="FGE-sulfatase"/>
    <property type="match status" value="1"/>
</dbReference>
<evidence type="ECO:0000313" key="3">
    <source>
        <dbReference type="Proteomes" id="UP001517367"/>
    </source>
</evidence>
<dbReference type="InterPro" id="IPR042095">
    <property type="entry name" value="SUMF_sf"/>
</dbReference>
<evidence type="ECO:0000259" key="1">
    <source>
        <dbReference type="Pfam" id="PF03781"/>
    </source>
</evidence>
<comment type="caution">
    <text evidence="2">The sequence shown here is derived from an EMBL/GenBank/DDBJ whole genome shotgun (WGS) entry which is preliminary data.</text>
</comment>
<dbReference type="Proteomes" id="UP001517367">
    <property type="component" value="Unassembled WGS sequence"/>
</dbReference>